<evidence type="ECO:0000313" key="3">
    <source>
        <dbReference type="Proteomes" id="UP000735541"/>
    </source>
</evidence>
<proteinExistence type="predicted"/>
<comment type="caution">
    <text evidence="2">The sequence shown here is derived from an EMBL/GenBank/DDBJ whole genome shotgun (WGS) entry which is preliminary data.</text>
</comment>
<protein>
    <submittedName>
        <fullName evidence="2">Uncharacterized protein</fullName>
    </submittedName>
</protein>
<feature type="compositionally biased region" description="Polar residues" evidence="1">
    <location>
        <begin position="1"/>
        <end position="18"/>
    </location>
</feature>
<keyword evidence="3" id="KW-1185">Reference proteome</keyword>
<feature type="region of interest" description="Disordered" evidence="1">
    <location>
        <begin position="1"/>
        <end position="22"/>
    </location>
</feature>
<dbReference type="EMBL" id="JAHUVW010000001">
    <property type="protein sequence ID" value="MBV7671085.1"/>
    <property type="molecule type" value="Genomic_DNA"/>
</dbReference>
<dbReference type="Proteomes" id="UP000735541">
    <property type="component" value="Unassembled WGS sequence"/>
</dbReference>
<evidence type="ECO:0000313" key="2">
    <source>
        <dbReference type="EMBL" id="MBV7671085.1"/>
    </source>
</evidence>
<sequence>MPPDSVTSTGRPRQQTAAESLHHALSGDIRLPKPQVHAGRVYLDDIDIDTAQRLDNVLSAIEGEKPTQDGDPERIAARLIRRLRRMSGNGFLHAELMPHCTRCGADEMIRLDSITMDQADTFAEAVSRSAHELHSPESGQVDRDR</sequence>
<evidence type="ECO:0000256" key="1">
    <source>
        <dbReference type="SAM" id="MobiDB-lite"/>
    </source>
</evidence>
<dbReference type="RefSeq" id="WP_228872604.1">
    <property type="nucleotide sequence ID" value="NZ_JAHUVW010000001.1"/>
</dbReference>
<accession>A0ABS6TS32</accession>
<organism evidence="2 3">
    <name type="scientific">Streptomyces halstedii</name>
    <dbReference type="NCBI Taxonomy" id="1944"/>
    <lineage>
        <taxon>Bacteria</taxon>
        <taxon>Bacillati</taxon>
        <taxon>Actinomycetota</taxon>
        <taxon>Actinomycetes</taxon>
        <taxon>Kitasatosporales</taxon>
        <taxon>Streptomycetaceae</taxon>
        <taxon>Streptomyces</taxon>
    </lineage>
</organism>
<reference evidence="2 3" key="1">
    <citation type="submission" date="2021-07" db="EMBL/GenBank/DDBJ databases">
        <title>Sequencing Streptomyces halstedii LGO-A4 genome an citrus endophytic actinomycete.</title>
        <authorList>
            <person name="Samborskyy M."/>
            <person name="Scott N."/>
            <person name="Deglau R."/>
            <person name="Dickens S."/>
            <person name="Oliveira L.G."/>
        </authorList>
    </citation>
    <scope>NUCLEOTIDE SEQUENCE [LARGE SCALE GENOMIC DNA]</scope>
    <source>
        <strain evidence="2 3">LGO-A4</strain>
    </source>
</reference>
<gene>
    <name evidence="2" type="ORF">STHAL_16645</name>
</gene>
<name>A0ABS6TS32_STRHA</name>